<dbReference type="EMBL" id="JAGSYN010000044">
    <property type="protein sequence ID" value="KAG7665987.1"/>
    <property type="molecule type" value="Genomic_DNA"/>
</dbReference>
<organism evidence="3 4">
    <name type="scientific">[Candida] subhashii</name>
    <dbReference type="NCBI Taxonomy" id="561895"/>
    <lineage>
        <taxon>Eukaryota</taxon>
        <taxon>Fungi</taxon>
        <taxon>Dikarya</taxon>
        <taxon>Ascomycota</taxon>
        <taxon>Saccharomycotina</taxon>
        <taxon>Pichiomycetes</taxon>
        <taxon>Debaryomycetaceae</taxon>
        <taxon>Spathaspora</taxon>
    </lineage>
</organism>
<evidence type="ECO:0000313" key="4">
    <source>
        <dbReference type="Proteomes" id="UP000694255"/>
    </source>
</evidence>
<gene>
    <name evidence="3" type="ORF">J8A68_000417</name>
</gene>
<keyword evidence="1" id="KW-0175">Coiled coil</keyword>
<name>A0A8J5UUM8_9ASCO</name>
<keyword evidence="4" id="KW-1185">Reference proteome</keyword>
<feature type="chain" id="PRO_5035152355" evidence="2">
    <location>
        <begin position="20"/>
        <end position="173"/>
    </location>
</feature>
<keyword evidence="2" id="KW-0732">Signal</keyword>
<evidence type="ECO:0000256" key="2">
    <source>
        <dbReference type="SAM" id="SignalP"/>
    </source>
</evidence>
<proteinExistence type="predicted"/>
<feature type="signal peptide" evidence="2">
    <location>
        <begin position="1"/>
        <end position="19"/>
    </location>
</feature>
<dbReference type="RefSeq" id="XP_049266219.1">
    <property type="nucleotide sequence ID" value="XM_049408128.1"/>
</dbReference>
<accession>A0A8J5UUM8</accession>
<evidence type="ECO:0000313" key="3">
    <source>
        <dbReference type="EMBL" id="KAG7665987.1"/>
    </source>
</evidence>
<feature type="coiled-coil region" evidence="1">
    <location>
        <begin position="69"/>
        <end position="96"/>
    </location>
</feature>
<protein>
    <submittedName>
        <fullName evidence="3">Uncharacterized protein</fullName>
    </submittedName>
</protein>
<reference evidence="3 4" key="1">
    <citation type="journal article" date="2021" name="DNA Res.">
        <title>Genome analysis of Candida subhashii reveals its hybrid nature and dual mitochondrial genome conformations.</title>
        <authorList>
            <person name="Mixao V."/>
            <person name="Hegedusova E."/>
            <person name="Saus E."/>
            <person name="Pryszcz L.P."/>
            <person name="Cillingova A."/>
            <person name="Nosek J."/>
            <person name="Gabaldon T."/>
        </authorList>
    </citation>
    <scope>NUCLEOTIDE SEQUENCE [LARGE SCALE GENOMIC DNA]</scope>
    <source>
        <strain evidence="3 4">CBS 10753</strain>
    </source>
</reference>
<dbReference type="AlphaFoldDB" id="A0A8J5UUM8"/>
<evidence type="ECO:0000256" key="1">
    <source>
        <dbReference type="SAM" id="Coils"/>
    </source>
</evidence>
<dbReference type="GeneID" id="73467218"/>
<sequence>MRILPVYFLGAFLAYLVTGTPLTGSNNKQKQRTFKYTLDDLEFLQLTDTDKFISLKKEILLDLIIRGQVDQYDQRIKRELRKLEKLEREEERKNHRSFYLLDEKDDVIGMGDEVVEFQNQLLQNPEYTVVEVVEVEEEVSEENTKKEKVKGKVEVGPMPVLRMGWDRKERGNG</sequence>
<dbReference type="Proteomes" id="UP000694255">
    <property type="component" value="Unassembled WGS sequence"/>
</dbReference>
<comment type="caution">
    <text evidence="3">The sequence shown here is derived from an EMBL/GenBank/DDBJ whole genome shotgun (WGS) entry which is preliminary data.</text>
</comment>